<keyword evidence="2" id="KW-1185">Reference proteome</keyword>
<protein>
    <submittedName>
        <fullName evidence="1">SLOG family protein</fullName>
    </submittedName>
</protein>
<evidence type="ECO:0000313" key="2">
    <source>
        <dbReference type="Proteomes" id="UP001145072"/>
    </source>
</evidence>
<dbReference type="AlphaFoldDB" id="A0A9X3WHN4"/>
<evidence type="ECO:0000313" key="1">
    <source>
        <dbReference type="EMBL" id="MDC3418788.1"/>
    </source>
</evidence>
<dbReference type="Proteomes" id="UP001145072">
    <property type="component" value="Unassembled WGS sequence"/>
</dbReference>
<sequence>MKVLTVTGYKPIEMNIFKANDHKIDFIKQAIKKRLIQYVEEGLEWVLMSGQMGVELWTSEVIMELKENYDIKFGLIPPFENQDKNWPEPYQMLLEEASMFADFHQTLYKDEYKGPYQFKARDKWLIEKSDACLILLDEEFPGSTRFFLDEAKRAGQKKHYPILTITPLDLEDAVQEIQNDQFEH</sequence>
<dbReference type="InterPro" id="IPR010697">
    <property type="entry name" value="YspA"/>
</dbReference>
<organism evidence="1 2">
    <name type="scientific">Aquibacillus koreensis</name>
    <dbReference type="NCBI Taxonomy" id="279446"/>
    <lineage>
        <taxon>Bacteria</taxon>
        <taxon>Bacillati</taxon>
        <taxon>Bacillota</taxon>
        <taxon>Bacilli</taxon>
        <taxon>Bacillales</taxon>
        <taxon>Bacillaceae</taxon>
        <taxon>Aquibacillus</taxon>
    </lineage>
</organism>
<dbReference type="PANTHER" id="PTHR38440">
    <property type="entry name" value="UPF0398 PROTEIN YPSA"/>
    <property type="match status" value="1"/>
</dbReference>
<reference evidence="1" key="1">
    <citation type="submission" date="2022-06" db="EMBL/GenBank/DDBJ databases">
        <title>Aquibacillus sp. a new bacterium isolated from soil saline samples.</title>
        <authorList>
            <person name="Galisteo C."/>
            <person name="De La Haba R."/>
            <person name="Sanchez-Porro C."/>
            <person name="Ventosa A."/>
        </authorList>
    </citation>
    <scope>NUCLEOTIDE SEQUENCE</scope>
    <source>
        <strain evidence="1">JCM 12387</strain>
    </source>
</reference>
<name>A0A9X3WHN4_9BACI</name>
<dbReference type="SUPFAM" id="SSF102405">
    <property type="entry name" value="MCP/YpsA-like"/>
    <property type="match status" value="1"/>
</dbReference>
<dbReference type="EMBL" id="JAMQJZ010000001">
    <property type="protein sequence ID" value="MDC3418788.1"/>
    <property type="molecule type" value="Genomic_DNA"/>
</dbReference>
<dbReference type="RefSeq" id="WP_259870993.1">
    <property type="nucleotide sequence ID" value="NZ_JAMQJZ010000001.1"/>
</dbReference>
<dbReference type="PANTHER" id="PTHR38440:SF1">
    <property type="entry name" value="UPF0398 PROTEIN SPR0331"/>
    <property type="match status" value="1"/>
</dbReference>
<comment type="caution">
    <text evidence="1">The sequence shown here is derived from an EMBL/GenBank/DDBJ whole genome shotgun (WGS) entry which is preliminary data.</text>
</comment>
<accession>A0A9X3WHN4</accession>
<dbReference type="NCBIfam" id="NF010181">
    <property type="entry name" value="PRK13660.1"/>
    <property type="match status" value="1"/>
</dbReference>
<gene>
    <name evidence="1" type="ORF">NC661_00120</name>
</gene>
<dbReference type="Gene3D" id="3.40.50.450">
    <property type="match status" value="1"/>
</dbReference>
<proteinExistence type="predicted"/>
<dbReference type="Pfam" id="PF06908">
    <property type="entry name" value="YpsA"/>
    <property type="match status" value="1"/>
</dbReference>
<dbReference type="PIRSF" id="PIRSF021290">
    <property type="entry name" value="DUF1273"/>
    <property type="match status" value="1"/>
</dbReference>